<keyword evidence="2" id="KW-1185">Reference proteome</keyword>
<keyword evidence="1" id="KW-0808">Transferase</keyword>
<evidence type="ECO:0000313" key="1">
    <source>
        <dbReference type="EMBL" id="AKR04218.1"/>
    </source>
</evidence>
<gene>
    <name evidence="1" type="ORF">SGPV094</name>
</gene>
<dbReference type="RefSeq" id="YP_009162466.1">
    <property type="nucleotide sequence ID" value="NC_027707.1"/>
</dbReference>
<dbReference type="GeneID" id="25392261"/>
<reference evidence="1 2" key="1">
    <citation type="journal article" date="2015" name="J. Virol.">
        <title>Salmon gill poxvirus, the deepest representative of the Chordopoxvirinae.</title>
        <authorList>
            <person name="Gjessing M.C."/>
            <person name="Yutin N."/>
            <person name="Tengs T."/>
            <person name="Senkevich T."/>
            <person name="Koonin E.V."/>
            <person name="Ronning H.P."/>
            <person name="Alarson M."/>
            <person name="Ylving S."/>
            <person name="Lie K.-I."/>
            <person name="Saure B."/>
            <person name="Tran L."/>
            <person name="Moss B."/>
            <person name="Dale O.B."/>
        </authorList>
    </citation>
    <scope>NUCLEOTIDE SEQUENCE [LARGE SCALE GENOMIC DNA]</scope>
    <source>
        <strain evidence="1">2012-04-F277-L3G</strain>
    </source>
</reference>
<dbReference type="Gene3D" id="3.40.50.300">
    <property type="entry name" value="P-loop containing nucleotide triphosphate hydrolases"/>
    <property type="match status" value="1"/>
</dbReference>
<dbReference type="KEGG" id="vg:25392261"/>
<evidence type="ECO:0000313" key="2">
    <source>
        <dbReference type="Proteomes" id="UP000105007"/>
    </source>
</evidence>
<dbReference type="SUPFAM" id="SSF52540">
    <property type="entry name" value="P-loop containing nucleoside triphosphate hydrolases"/>
    <property type="match status" value="1"/>
</dbReference>
<protein>
    <submittedName>
        <fullName evidence="1">Deoxynucleotide monophosphate (DNMP) kinase</fullName>
    </submittedName>
</protein>
<dbReference type="EMBL" id="KT159937">
    <property type="protein sequence ID" value="AKR04218.1"/>
    <property type="molecule type" value="Genomic_DNA"/>
</dbReference>
<keyword evidence="1" id="KW-0418">Kinase</keyword>
<dbReference type="GO" id="GO:0016301">
    <property type="term" value="F:kinase activity"/>
    <property type="evidence" value="ECO:0007669"/>
    <property type="project" value="UniProtKB-KW"/>
</dbReference>
<sequence length="204" mass="23270">MNLRDPEKLELIRDMFLKIVEDKNHYKYVGFCGNTGSGKTTAIECLKDIFGETSIGEYNAETKLREGCKVIFGMTDAQVYDNSDDIIPRLNVSSNEILRWIESVSRSLVPDVFISDAIDTMKNGRHPINCLGDLKYPDEIRQFKQLDDSVVIKITRDTENSGYSSSEYDHLVQNNGSMTDLTRKILKIILKNCPEKNAILFFEN</sequence>
<organism evidence="1 2">
    <name type="scientific">Salmon gill poxvirus</name>
    <dbReference type="NCBI Taxonomy" id="1680908"/>
    <lineage>
        <taxon>Viruses</taxon>
        <taxon>Varidnaviria</taxon>
        <taxon>Bamfordvirae</taxon>
        <taxon>Nucleocytoviricota</taxon>
        <taxon>Pokkesviricetes</taxon>
        <taxon>Chitovirales</taxon>
        <taxon>Poxviridae</taxon>
        <taxon>Chordopoxvirinae</taxon>
        <taxon>Salmonpoxvirus</taxon>
        <taxon>Salmonpoxvirus gillpox</taxon>
        <taxon>Salmon gillpox virus</taxon>
    </lineage>
</organism>
<dbReference type="InterPro" id="IPR027417">
    <property type="entry name" value="P-loop_NTPase"/>
</dbReference>
<name>A0A0H4XWJ3_9POXV</name>
<accession>A0A0H4XWJ3</accession>
<dbReference type="Proteomes" id="UP000105007">
    <property type="component" value="Segment"/>
</dbReference>
<proteinExistence type="predicted"/>